<dbReference type="CDD" id="cd03224">
    <property type="entry name" value="ABC_TM1139_LivF_branched"/>
    <property type="match status" value="1"/>
</dbReference>
<dbReference type="GO" id="GO:0016887">
    <property type="term" value="F:ATP hydrolysis activity"/>
    <property type="evidence" value="ECO:0007669"/>
    <property type="project" value="InterPro"/>
</dbReference>
<evidence type="ECO:0000313" key="9">
    <source>
        <dbReference type="Proteomes" id="UP000007564"/>
    </source>
</evidence>
<dbReference type="HOGENOM" id="CLU_000604_1_2_4"/>
<evidence type="ECO:0000256" key="1">
    <source>
        <dbReference type="ARBA" id="ARBA00005417"/>
    </source>
</evidence>
<dbReference type="Proteomes" id="UP000007564">
    <property type="component" value="Chromosome"/>
</dbReference>
<feature type="domain" description="ABC transporter" evidence="7">
    <location>
        <begin position="2"/>
        <end position="231"/>
    </location>
</feature>
<dbReference type="InterPro" id="IPR017871">
    <property type="entry name" value="ABC_transporter-like_CS"/>
</dbReference>
<dbReference type="GeneID" id="56479722"/>
<dbReference type="SMART" id="SM00382">
    <property type="entry name" value="AAA"/>
    <property type="match status" value="1"/>
</dbReference>
<proteinExistence type="inferred from homology"/>
<evidence type="ECO:0000259" key="7">
    <source>
        <dbReference type="PROSITE" id="PS50893"/>
    </source>
</evidence>
<keyword evidence="5 8" id="KW-0067">ATP-binding</keyword>
<dbReference type="PANTHER" id="PTHR43820">
    <property type="entry name" value="HIGH-AFFINITY BRANCHED-CHAIN AMINO ACID TRANSPORT ATP-BINDING PROTEIN LIVF"/>
    <property type="match status" value="1"/>
</dbReference>
<keyword evidence="2" id="KW-0813">Transport</keyword>
<comment type="similarity">
    <text evidence="1">Belongs to the ABC transporter superfamily.</text>
</comment>
<keyword evidence="4" id="KW-0547">Nucleotide-binding</keyword>
<dbReference type="GO" id="GO:0005524">
    <property type="term" value="F:ATP binding"/>
    <property type="evidence" value="ECO:0007669"/>
    <property type="project" value="UniProtKB-KW"/>
</dbReference>
<dbReference type="EMBL" id="HE965806">
    <property type="protein sequence ID" value="CCJ53777.1"/>
    <property type="molecule type" value="Genomic_DNA"/>
</dbReference>
<dbReference type="InterPro" id="IPR027417">
    <property type="entry name" value="P-loop_NTPase"/>
</dbReference>
<keyword evidence="3" id="KW-0472">Membrane</keyword>
<dbReference type="RefSeq" id="WP_003809848.1">
    <property type="nucleotide sequence ID" value="NC_019382.1"/>
</dbReference>
<dbReference type="InterPro" id="IPR003593">
    <property type="entry name" value="AAA+_ATPase"/>
</dbReference>
<dbReference type="InterPro" id="IPR003439">
    <property type="entry name" value="ABC_transporter-like_ATP-bd"/>
</dbReference>
<evidence type="ECO:0000256" key="6">
    <source>
        <dbReference type="ARBA" id="ARBA00022970"/>
    </source>
</evidence>
<dbReference type="SUPFAM" id="SSF52540">
    <property type="entry name" value="P-loop containing nucleoside triphosphate hydrolases"/>
    <property type="match status" value="1"/>
</dbReference>
<evidence type="ECO:0000256" key="3">
    <source>
        <dbReference type="ARBA" id="ARBA00022475"/>
    </source>
</evidence>
<evidence type="ECO:0000256" key="5">
    <source>
        <dbReference type="ARBA" id="ARBA00022840"/>
    </source>
</evidence>
<dbReference type="PANTHER" id="PTHR43820:SF2">
    <property type="entry name" value="ABC TRANSPORTER ATP-BINDING PROTEIN"/>
    <property type="match status" value="1"/>
</dbReference>
<dbReference type="OrthoDB" id="9776369at2"/>
<dbReference type="KEGG" id="bbh:BN112_1860"/>
<dbReference type="GO" id="GO:0015807">
    <property type="term" value="P:L-amino acid transport"/>
    <property type="evidence" value="ECO:0007669"/>
    <property type="project" value="TreeGrafter"/>
</dbReference>
<dbReference type="InterPro" id="IPR052156">
    <property type="entry name" value="BCAA_Transport_ATP-bd_LivF"/>
</dbReference>
<evidence type="ECO:0000313" key="8">
    <source>
        <dbReference type="EMBL" id="CCJ53777.1"/>
    </source>
</evidence>
<keyword evidence="3" id="KW-1003">Cell membrane</keyword>
<gene>
    <name evidence="8" type="ORF">BN112_1860</name>
</gene>
<accession>A0A0C6P6K8</accession>
<name>A0A0C6P6K8_BORBO</name>
<reference evidence="8 9" key="1">
    <citation type="journal article" date="2012" name="BMC Genomics">
        <title>Comparative genomics of the classical Bordetella subspecies: the evolution and exchange of virulence-associated diversity amongst closely related pathogens.</title>
        <authorList>
            <person name="Park J."/>
            <person name="Zhang Y."/>
            <person name="Buboltz A.M."/>
            <person name="Zhang X."/>
            <person name="Schuster S.C."/>
            <person name="Ahuja U."/>
            <person name="Liu M."/>
            <person name="Miller J.F."/>
            <person name="Sebaihia M."/>
            <person name="Bentley S.D."/>
            <person name="Parkhill J."/>
            <person name="Harvill E.T."/>
        </authorList>
    </citation>
    <scope>NUCLEOTIDE SEQUENCE [LARGE SCALE GENOMIC DNA]</scope>
    <source>
        <strain evidence="8 9">253</strain>
    </source>
</reference>
<dbReference type="Gene3D" id="3.40.50.300">
    <property type="entry name" value="P-loop containing nucleotide triphosphate hydrolases"/>
    <property type="match status" value="1"/>
</dbReference>
<dbReference type="Pfam" id="PF00005">
    <property type="entry name" value="ABC_tran"/>
    <property type="match status" value="1"/>
</dbReference>
<dbReference type="PROSITE" id="PS00211">
    <property type="entry name" value="ABC_TRANSPORTER_1"/>
    <property type="match status" value="1"/>
</dbReference>
<evidence type="ECO:0000256" key="4">
    <source>
        <dbReference type="ARBA" id="ARBA00022741"/>
    </source>
</evidence>
<dbReference type="PROSITE" id="PS50893">
    <property type="entry name" value="ABC_TRANSPORTER_2"/>
    <property type="match status" value="1"/>
</dbReference>
<sequence length="231" mass="25159">MLEVSGINTYYGASHVLRDVSLQVRDGEVTSILGRNGAGKTTTVLSIMGYLKPRSGRIAYRGRDIGGAPSHRISRLGLGFVPQERGIFDSLTVEENLTVAARPGRDGRWTLERIYALFPRLKERRANRGFQLSGGEQQMVSIARALMLNPSVILLDEPSEGLAPLIVDEIVEILRKLKSEGMAVLLIEQNLSVALDLGDTHYVLSKGEVCFTGDSAALRGNESVLSTHLSV</sequence>
<organism evidence="8 9">
    <name type="scientific">Bordetella bronchiseptica 253</name>
    <dbReference type="NCBI Taxonomy" id="568707"/>
    <lineage>
        <taxon>Bacteria</taxon>
        <taxon>Pseudomonadati</taxon>
        <taxon>Pseudomonadota</taxon>
        <taxon>Betaproteobacteria</taxon>
        <taxon>Burkholderiales</taxon>
        <taxon>Alcaligenaceae</taxon>
        <taxon>Bordetella</taxon>
    </lineage>
</organism>
<keyword evidence="6" id="KW-0029">Amino-acid transport</keyword>
<evidence type="ECO:0000256" key="2">
    <source>
        <dbReference type="ARBA" id="ARBA00022448"/>
    </source>
</evidence>
<dbReference type="AlphaFoldDB" id="A0A0C6P6K8"/>
<dbReference type="GO" id="GO:0015658">
    <property type="term" value="F:branched-chain amino acid transmembrane transporter activity"/>
    <property type="evidence" value="ECO:0007669"/>
    <property type="project" value="TreeGrafter"/>
</dbReference>
<protein>
    <submittedName>
        <fullName evidence="8">Putative ABC transport system, ATP-binding protein</fullName>
    </submittedName>
</protein>